<keyword evidence="4 6" id="KW-1133">Transmembrane helix</keyword>
<comment type="subcellular location">
    <subcellularLocation>
        <location evidence="1">Membrane</location>
        <topology evidence="1">Multi-pass membrane protein</topology>
    </subcellularLocation>
</comment>
<feature type="domain" description="Major facilitator superfamily (MFS) profile" evidence="7">
    <location>
        <begin position="1"/>
        <end position="434"/>
    </location>
</feature>
<evidence type="ECO:0000256" key="4">
    <source>
        <dbReference type="ARBA" id="ARBA00022989"/>
    </source>
</evidence>
<feature type="transmembrane region" description="Helical" evidence="6">
    <location>
        <begin position="32"/>
        <end position="51"/>
    </location>
</feature>
<feature type="transmembrane region" description="Helical" evidence="6">
    <location>
        <begin position="177"/>
        <end position="199"/>
    </location>
</feature>
<evidence type="ECO:0000313" key="9">
    <source>
        <dbReference type="Proteomes" id="UP000279259"/>
    </source>
</evidence>
<proteinExistence type="predicted"/>
<evidence type="ECO:0000256" key="6">
    <source>
        <dbReference type="SAM" id="Phobius"/>
    </source>
</evidence>
<dbReference type="GO" id="GO:0016020">
    <property type="term" value="C:membrane"/>
    <property type="evidence" value="ECO:0007669"/>
    <property type="project" value="UniProtKB-SubCell"/>
</dbReference>
<dbReference type="InterPro" id="IPR011701">
    <property type="entry name" value="MFS"/>
</dbReference>
<keyword evidence="2" id="KW-0813">Transport</keyword>
<evidence type="ECO:0000256" key="3">
    <source>
        <dbReference type="ARBA" id="ARBA00022692"/>
    </source>
</evidence>
<dbReference type="AlphaFoldDB" id="A0A427Y2I8"/>
<feature type="transmembrane region" description="Helical" evidence="6">
    <location>
        <begin position="146"/>
        <end position="165"/>
    </location>
</feature>
<feature type="transmembrane region" description="Helical" evidence="6">
    <location>
        <begin position="57"/>
        <end position="77"/>
    </location>
</feature>
<feature type="transmembrane region" description="Helical" evidence="6">
    <location>
        <begin position="84"/>
        <end position="104"/>
    </location>
</feature>
<dbReference type="SUPFAM" id="SSF103473">
    <property type="entry name" value="MFS general substrate transporter"/>
    <property type="match status" value="1"/>
</dbReference>
<name>A0A427Y2I8_9TREE</name>
<sequence length="471" mass="51656">MSEKNNFEPSAAVQPAATFEDVKSNKKLIRKIDLHVLPCLALLYLTSLHLASDQYNIISTAFYFSYSVFEIPSQIIIQRIRPSLWLACLTAAWGLVTMLSGFTQNFGGAFAARFCLGICEAGFFPAAMMIVSMWYPRKEIQKRVAAFYAIGILSGSFTGLLAYAITYMDGVGNLASWRWLFILEGLATMLLSLVVLFGLPDSPERAHWLTADERGEVIALRASVGGGHYEKEDFKWKHLRQALTDIRVVCCVWLCMCTNFAVIGFSYALPSVLVQLGYSAAKAQLMTVPIYAVSCICVVIAAFYNDKIGKRSVGVASGFAFGLAGLIALYCLPKDRNPGVRYFFCMWVTAGLYAGYPSILAWCSNNAAGKGKKSMAMTIQLALGSLAVAAGNNVYLTQQAPNYQLGYGLGMAVCSSGIVVTGVLVLIIRRDNAKKERMDFDNHTPEQLEEMGDKAPTYRYILGTYTGTIDV</sequence>
<dbReference type="EMBL" id="RSCD01000020">
    <property type="protein sequence ID" value="RSH85356.1"/>
    <property type="molecule type" value="Genomic_DNA"/>
</dbReference>
<feature type="transmembrane region" description="Helical" evidence="6">
    <location>
        <begin position="110"/>
        <end position="134"/>
    </location>
</feature>
<feature type="transmembrane region" description="Helical" evidence="6">
    <location>
        <begin position="375"/>
        <end position="395"/>
    </location>
</feature>
<dbReference type="OrthoDB" id="2985014at2759"/>
<dbReference type="Proteomes" id="UP000279259">
    <property type="component" value="Unassembled WGS sequence"/>
</dbReference>
<evidence type="ECO:0000313" key="8">
    <source>
        <dbReference type="EMBL" id="RSH85356.1"/>
    </source>
</evidence>
<gene>
    <name evidence="8" type="ORF">EHS25_004752</name>
</gene>
<dbReference type="GO" id="GO:0022857">
    <property type="term" value="F:transmembrane transporter activity"/>
    <property type="evidence" value="ECO:0007669"/>
    <property type="project" value="InterPro"/>
</dbReference>
<dbReference type="InterPro" id="IPR020846">
    <property type="entry name" value="MFS_dom"/>
</dbReference>
<organism evidence="8 9">
    <name type="scientific">Saitozyma podzolica</name>
    <dbReference type="NCBI Taxonomy" id="1890683"/>
    <lineage>
        <taxon>Eukaryota</taxon>
        <taxon>Fungi</taxon>
        <taxon>Dikarya</taxon>
        <taxon>Basidiomycota</taxon>
        <taxon>Agaricomycotina</taxon>
        <taxon>Tremellomycetes</taxon>
        <taxon>Tremellales</taxon>
        <taxon>Trimorphomycetaceae</taxon>
        <taxon>Saitozyma</taxon>
    </lineage>
</organism>
<comment type="caution">
    <text evidence="8">The sequence shown here is derived from an EMBL/GenBank/DDBJ whole genome shotgun (WGS) entry which is preliminary data.</text>
</comment>
<evidence type="ECO:0000256" key="5">
    <source>
        <dbReference type="ARBA" id="ARBA00023136"/>
    </source>
</evidence>
<feature type="transmembrane region" description="Helical" evidence="6">
    <location>
        <begin position="288"/>
        <end position="305"/>
    </location>
</feature>
<dbReference type="PROSITE" id="PS50850">
    <property type="entry name" value="MFS"/>
    <property type="match status" value="1"/>
</dbReference>
<dbReference type="PANTHER" id="PTHR43791">
    <property type="entry name" value="PERMEASE-RELATED"/>
    <property type="match status" value="1"/>
</dbReference>
<dbReference type="PANTHER" id="PTHR43791:SF36">
    <property type="entry name" value="TRANSPORTER, PUTATIVE (AFU_ORTHOLOGUE AFUA_6G08340)-RELATED"/>
    <property type="match status" value="1"/>
</dbReference>
<evidence type="ECO:0000256" key="2">
    <source>
        <dbReference type="ARBA" id="ARBA00022448"/>
    </source>
</evidence>
<evidence type="ECO:0000256" key="1">
    <source>
        <dbReference type="ARBA" id="ARBA00004141"/>
    </source>
</evidence>
<feature type="transmembrane region" description="Helical" evidence="6">
    <location>
        <begin position="407"/>
        <end position="428"/>
    </location>
</feature>
<keyword evidence="5 6" id="KW-0472">Membrane</keyword>
<evidence type="ECO:0000259" key="7">
    <source>
        <dbReference type="PROSITE" id="PS50850"/>
    </source>
</evidence>
<dbReference type="Pfam" id="PF07690">
    <property type="entry name" value="MFS_1"/>
    <property type="match status" value="1"/>
</dbReference>
<feature type="transmembrane region" description="Helical" evidence="6">
    <location>
        <begin position="246"/>
        <end position="268"/>
    </location>
</feature>
<keyword evidence="3 6" id="KW-0812">Transmembrane</keyword>
<accession>A0A427Y2I8</accession>
<protein>
    <recommendedName>
        <fullName evidence="7">Major facilitator superfamily (MFS) profile domain-containing protein</fullName>
    </recommendedName>
</protein>
<feature type="transmembrane region" description="Helical" evidence="6">
    <location>
        <begin position="339"/>
        <end position="363"/>
    </location>
</feature>
<dbReference type="Gene3D" id="1.20.1250.20">
    <property type="entry name" value="MFS general substrate transporter like domains"/>
    <property type="match status" value="2"/>
</dbReference>
<feature type="transmembrane region" description="Helical" evidence="6">
    <location>
        <begin position="312"/>
        <end position="333"/>
    </location>
</feature>
<reference evidence="8 9" key="1">
    <citation type="submission" date="2018-11" db="EMBL/GenBank/DDBJ databases">
        <title>Genome sequence of Saitozyma podzolica DSM 27192.</title>
        <authorList>
            <person name="Aliyu H."/>
            <person name="Gorte O."/>
            <person name="Ochsenreither K."/>
        </authorList>
    </citation>
    <scope>NUCLEOTIDE SEQUENCE [LARGE SCALE GENOMIC DNA]</scope>
    <source>
        <strain evidence="8 9">DSM 27192</strain>
    </source>
</reference>
<keyword evidence="9" id="KW-1185">Reference proteome</keyword>
<dbReference type="InterPro" id="IPR036259">
    <property type="entry name" value="MFS_trans_sf"/>
</dbReference>